<dbReference type="EMBL" id="MK327938">
    <property type="protein sequence ID" value="QBO63915.1"/>
    <property type="molecule type" value="Genomic_DNA"/>
</dbReference>
<evidence type="ECO:0000256" key="1">
    <source>
        <dbReference type="SAM" id="MobiDB-lite"/>
    </source>
</evidence>
<dbReference type="Proteomes" id="UP000294673">
    <property type="component" value="Segment"/>
</dbReference>
<sequence>MILQMLGCLYLSGWLIETVTVIIGLHKHGIKSPTYTLPAHCIAMMGAFPFIALGSIFWPFYWFERRLPEEVRQKRRREALARREERQRNKGKRK</sequence>
<organismHost>
    <name type="scientific">Escherichia coli</name>
    <dbReference type="NCBI Taxonomy" id="562"/>
</organismHost>
<reference evidence="3 4" key="1">
    <citation type="submission" date="2018-12" db="EMBL/GenBank/DDBJ databases">
        <title>Still something new to discover - new insights into E. coli phage diversity and taxonomy.</title>
        <authorList>
            <person name="Korf I.H.E."/>
            <person name="Adriaennsens E."/>
            <person name="Dreiseikelmann B."/>
            <person name="Kropinski A."/>
            <person name="Nimtz M."/>
            <person name="Meier-Kolthoff J.P."/>
            <person name="Rohde M."/>
            <person name="van Raaij M."/>
            <person name="Wittmann J."/>
        </authorList>
    </citation>
    <scope>NUCLEOTIDE SEQUENCE [LARGE SCALE GENOMIC DNA]</scope>
</reference>
<evidence type="ECO:0000313" key="4">
    <source>
        <dbReference type="Proteomes" id="UP000294673"/>
    </source>
</evidence>
<gene>
    <name evidence="3" type="ORF">Goslar_00122</name>
</gene>
<proteinExistence type="predicted"/>
<feature type="region of interest" description="Disordered" evidence="1">
    <location>
        <begin position="74"/>
        <end position="94"/>
    </location>
</feature>
<feature type="transmembrane region" description="Helical" evidence="2">
    <location>
        <begin position="37"/>
        <end position="63"/>
    </location>
</feature>
<organism evidence="3 4">
    <name type="scientific">Escherichia phage vB_EcoM_Goslar</name>
    <dbReference type="NCBI Taxonomy" id="2502409"/>
    <lineage>
        <taxon>Viruses</taxon>
        <taxon>Duplodnaviria</taxon>
        <taxon>Heunggongvirae</taxon>
        <taxon>Uroviricota</taxon>
        <taxon>Caudoviricetes</taxon>
        <taxon>Chimalliviridae</taxon>
        <taxon>Goslarvirus</taxon>
        <taxon>Goslarvirus goslar</taxon>
    </lineage>
</organism>
<keyword evidence="2" id="KW-0472">Membrane</keyword>
<name>A0A482GN25_BPGOS</name>
<accession>A0A482GN25</accession>
<keyword evidence="2" id="KW-0812">Transmembrane</keyword>
<keyword evidence="2" id="KW-1133">Transmembrane helix</keyword>
<feature type="transmembrane region" description="Helical" evidence="2">
    <location>
        <begin position="7"/>
        <end position="25"/>
    </location>
</feature>
<feature type="compositionally biased region" description="Basic and acidic residues" evidence="1">
    <location>
        <begin position="74"/>
        <end position="88"/>
    </location>
</feature>
<protein>
    <submittedName>
        <fullName evidence="3">Uncharacterized protein</fullName>
    </submittedName>
</protein>
<keyword evidence="4" id="KW-1185">Reference proteome</keyword>
<evidence type="ECO:0000256" key="2">
    <source>
        <dbReference type="SAM" id="Phobius"/>
    </source>
</evidence>
<evidence type="ECO:0000313" key="3">
    <source>
        <dbReference type="EMBL" id="QBO63915.1"/>
    </source>
</evidence>